<dbReference type="EMBL" id="ANNX02000047">
    <property type="protein sequence ID" value="KYC37237.1"/>
    <property type="molecule type" value="Genomic_DNA"/>
</dbReference>
<dbReference type="GO" id="GO:0005829">
    <property type="term" value="C:cytosol"/>
    <property type="evidence" value="ECO:0007669"/>
    <property type="project" value="TreeGrafter"/>
</dbReference>
<dbReference type="InterPro" id="IPR050712">
    <property type="entry name" value="NAD(P)H-dep_reductase"/>
</dbReference>
<sequence>MTNTPLFIPVILGTPRQGRQSEHVAKFIVEQIAVRDDVETQLIDIRNIPITTNDAGESIKDPQFSSTVERADGLIIVAPEYNHGYPGLLKHVLDTCLKEYIHKAVGLCGVSAGPFGGTRVIQNLLPVMRELGLMTIFYDLNFSNVQNLFDESGNLIDKATYIRRLERFMNELIWMSTVLRYGRLEVNLEKKDSTQVNVHASKPCPEMAARMGIDAMDTVLNVSHDAQTGKVEATPIA</sequence>
<evidence type="ECO:0000313" key="3">
    <source>
        <dbReference type="Proteomes" id="UP000076925"/>
    </source>
</evidence>
<accession>A0A139WXR8</accession>
<dbReference type="SUPFAM" id="SSF52218">
    <property type="entry name" value="Flavoproteins"/>
    <property type="match status" value="1"/>
</dbReference>
<dbReference type="RefSeq" id="WP_017745068.1">
    <property type="nucleotide sequence ID" value="NZ_KQ976354.1"/>
</dbReference>
<dbReference type="STRING" id="128403.WA1_47320"/>
<keyword evidence="3" id="KW-1185">Reference proteome</keyword>
<feature type="domain" description="NADPH-dependent FMN reductase-like" evidence="1">
    <location>
        <begin position="10"/>
        <end position="138"/>
    </location>
</feature>
<comment type="caution">
    <text evidence="2">The sequence shown here is derived from an EMBL/GenBank/DDBJ whole genome shotgun (WGS) entry which is preliminary data.</text>
</comment>
<dbReference type="GO" id="GO:0016491">
    <property type="term" value="F:oxidoreductase activity"/>
    <property type="evidence" value="ECO:0007669"/>
    <property type="project" value="InterPro"/>
</dbReference>
<name>A0A139WXR8_9CYAN</name>
<gene>
    <name evidence="2" type="ORF">WA1_47320</name>
</gene>
<protein>
    <submittedName>
        <fullName evidence="2">NADPH-dependent FMN reductase</fullName>
    </submittedName>
</protein>
<organism evidence="2 3">
    <name type="scientific">Scytonema hofmannii PCC 7110</name>
    <dbReference type="NCBI Taxonomy" id="128403"/>
    <lineage>
        <taxon>Bacteria</taxon>
        <taxon>Bacillati</taxon>
        <taxon>Cyanobacteriota</taxon>
        <taxon>Cyanophyceae</taxon>
        <taxon>Nostocales</taxon>
        <taxon>Scytonemataceae</taxon>
        <taxon>Scytonema</taxon>
    </lineage>
</organism>
<dbReference type="OrthoDB" id="9812295at2"/>
<dbReference type="PANTHER" id="PTHR30543:SF21">
    <property type="entry name" value="NAD(P)H-DEPENDENT FMN REDUCTASE LOT6"/>
    <property type="match status" value="1"/>
</dbReference>
<dbReference type="GO" id="GO:0010181">
    <property type="term" value="F:FMN binding"/>
    <property type="evidence" value="ECO:0007669"/>
    <property type="project" value="TreeGrafter"/>
</dbReference>
<evidence type="ECO:0000259" key="1">
    <source>
        <dbReference type="Pfam" id="PF03358"/>
    </source>
</evidence>
<dbReference type="InterPro" id="IPR005025">
    <property type="entry name" value="FMN_Rdtase-like_dom"/>
</dbReference>
<dbReference type="Proteomes" id="UP000076925">
    <property type="component" value="Unassembled WGS sequence"/>
</dbReference>
<proteinExistence type="predicted"/>
<evidence type="ECO:0000313" key="2">
    <source>
        <dbReference type="EMBL" id="KYC37237.1"/>
    </source>
</evidence>
<dbReference type="AlphaFoldDB" id="A0A139WXR8"/>
<dbReference type="Gene3D" id="3.40.50.360">
    <property type="match status" value="1"/>
</dbReference>
<dbReference type="Pfam" id="PF03358">
    <property type="entry name" value="FMN_red"/>
    <property type="match status" value="1"/>
</dbReference>
<dbReference type="PANTHER" id="PTHR30543">
    <property type="entry name" value="CHROMATE REDUCTASE"/>
    <property type="match status" value="1"/>
</dbReference>
<reference evidence="2 3" key="1">
    <citation type="journal article" date="2013" name="Genome Biol. Evol.">
        <title>Genomes of Stigonematalean cyanobacteria (subsection V) and the evolution of oxygenic photosynthesis from prokaryotes to plastids.</title>
        <authorList>
            <person name="Dagan T."/>
            <person name="Roettger M."/>
            <person name="Stucken K."/>
            <person name="Landan G."/>
            <person name="Koch R."/>
            <person name="Major P."/>
            <person name="Gould S.B."/>
            <person name="Goremykin V.V."/>
            <person name="Rippka R."/>
            <person name="Tandeau de Marsac N."/>
            <person name="Gugger M."/>
            <person name="Lockhart P.J."/>
            <person name="Allen J.F."/>
            <person name="Brune I."/>
            <person name="Maus I."/>
            <person name="Puhler A."/>
            <person name="Martin W.F."/>
        </authorList>
    </citation>
    <scope>NUCLEOTIDE SEQUENCE [LARGE SCALE GENOMIC DNA]</scope>
    <source>
        <strain evidence="2 3">PCC 7110</strain>
    </source>
</reference>
<dbReference type="InterPro" id="IPR029039">
    <property type="entry name" value="Flavoprotein-like_sf"/>
</dbReference>